<gene>
    <name evidence="5" type="ORF">A5810_000792</name>
    <name evidence="4" type="ORF">D9Z05_04940</name>
</gene>
<organism evidence="5 6">
    <name type="scientific">Enterococcus faecium</name>
    <name type="common">Streptococcus faecium</name>
    <dbReference type="NCBI Taxonomy" id="1352"/>
    <lineage>
        <taxon>Bacteria</taxon>
        <taxon>Bacillati</taxon>
        <taxon>Bacillota</taxon>
        <taxon>Bacilli</taxon>
        <taxon>Lactobacillales</taxon>
        <taxon>Enterococcaceae</taxon>
        <taxon>Enterococcus</taxon>
    </lineage>
</organism>
<dbReference type="Proteomes" id="UP000275747">
    <property type="component" value="Chromosome"/>
</dbReference>
<dbReference type="AlphaFoldDB" id="A0A242FP40"/>
<evidence type="ECO:0000313" key="7">
    <source>
        <dbReference type="Proteomes" id="UP000275747"/>
    </source>
</evidence>
<dbReference type="NCBIfam" id="TIGR01167">
    <property type="entry name" value="LPXTG_anchor"/>
    <property type="match status" value="1"/>
</dbReference>
<dbReference type="EMBL" id="CP033041">
    <property type="protein sequence ID" value="AYM72641.1"/>
    <property type="molecule type" value="Genomic_DNA"/>
</dbReference>
<evidence type="ECO:0000256" key="1">
    <source>
        <dbReference type="SAM" id="MobiDB-lite"/>
    </source>
</evidence>
<feature type="chain" id="PRO_5011404978" evidence="3">
    <location>
        <begin position="30"/>
        <end position="106"/>
    </location>
</feature>
<name>A0A242FP40_ENTFC</name>
<reference evidence="4 7" key="2">
    <citation type="submission" date="2018-10" db="EMBL/GenBank/DDBJ databases">
        <title>Escaping from acidified nitrite in gastric host defense: Transcriptomic basis for resistance to free nitrous acid in Enterococcus faecalis.</title>
        <authorList>
            <person name="Yu Z."/>
            <person name="Shi D."/>
            <person name="Liu W."/>
            <person name="Meng F."/>
        </authorList>
    </citation>
    <scope>NUCLEOTIDE SEQUENCE [LARGE SCALE GENOMIC DNA]</scope>
    <source>
        <strain evidence="4 7">JE1</strain>
    </source>
</reference>
<proteinExistence type="predicted"/>
<feature type="compositionally biased region" description="Polar residues" evidence="1">
    <location>
        <begin position="44"/>
        <end position="54"/>
    </location>
</feature>
<dbReference type="RefSeq" id="WP_038398626.1">
    <property type="nucleotide sequence ID" value="NZ_CABGQB010000001.1"/>
</dbReference>
<evidence type="ECO:0000256" key="2">
    <source>
        <dbReference type="SAM" id="Phobius"/>
    </source>
</evidence>
<feature type="compositionally biased region" description="Low complexity" evidence="1">
    <location>
        <begin position="55"/>
        <end position="65"/>
    </location>
</feature>
<keyword evidence="2" id="KW-0812">Transmembrane</keyword>
<sequence length="106" mass="11945">MKRVRKCLTLVFVLSCLIQLSAFNQVVFAASEKSSVGITFEGSVPQSSTDPSVPSSQDADQSADQSRPKKYPKTNEIQQSFITWGGVFLLVISLFLIFWKRKRNRE</sequence>
<dbReference type="Proteomes" id="UP000194885">
    <property type="component" value="Unassembled WGS sequence"/>
</dbReference>
<protein>
    <submittedName>
        <fullName evidence="4">LPXTG cell wall anchor domain-containing protein</fullName>
    </submittedName>
</protein>
<keyword evidence="2" id="KW-0472">Membrane</keyword>
<feature type="transmembrane region" description="Helical" evidence="2">
    <location>
        <begin position="81"/>
        <end position="99"/>
    </location>
</feature>
<dbReference type="EMBL" id="NGKW01000002">
    <property type="protein sequence ID" value="OTN94549.1"/>
    <property type="molecule type" value="Genomic_DNA"/>
</dbReference>
<keyword evidence="3" id="KW-0732">Signal</keyword>
<keyword evidence="2" id="KW-1133">Transmembrane helix</keyword>
<evidence type="ECO:0000256" key="3">
    <source>
        <dbReference type="SAM" id="SignalP"/>
    </source>
</evidence>
<evidence type="ECO:0000313" key="6">
    <source>
        <dbReference type="Proteomes" id="UP000194885"/>
    </source>
</evidence>
<feature type="signal peptide" evidence="3">
    <location>
        <begin position="1"/>
        <end position="29"/>
    </location>
</feature>
<accession>A0A242FP40</accession>
<evidence type="ECO:0000313" key="4">
    <source>
        <dbReference type="EMBL" id="AYM72641.1"/>
    </source>
</evidence>
<feature type="region of interest" description="Disordered" evidence="1">
    <location>
        <begin position="41"/>
        <end position="73"/>
    </location>
</feature>
<reference evidence="5 6" key="1">
    <citation type="submission" date="2017-05" db="EMBL/GenBank/DDBJ databases">
        <title>The Genome Sequence of Enterococcus faecium 7H8_DIV0219.</title>
        <authorList>
            <consortium name="The Broad Institute Genomics Platform"/>
            <consortium name="The Broad Institute Genomic Center for Infectious Diseases"/>
            <person name="Earl A."/>
            <person name="Manson A."/>
            <person name="Schwartman J."/>
            <person name="Gilmore M."/>
            <person name="Abouelleil A."/>
            <person name="Cao P."/>
            <person name="Chapman S."/>
            <person name="Cusick C."/>
            <person name="Shea T."/>
            <person name="Young S."/>
            <person name="Neafsey D."/>
            <person name="Nusbaum C."/>
            <person name="Birren B."/>
        </authorList>
    </citation>
    <scope>NUCLEOTIDE SEQUENCE [LARGE SCALE GENOMIC DNA]</scope>
    <source>
        <strain evidence="5 6">7H8_DIV0219</strain>
    </source>
</reference>
<evidence type="ECO:0000313" key="5">
    <source>
        <dbReference type="EMBL" id="OTN94549.1"/>
    </source>
</evidence>